<dbReference type="GO" id="GO:0008233">
    <property type="term" value="F:peptidase activity"/>
    <property type="evidence" value="ECO:0007669"/>
    <property type="project" value="UniProtKB-KW"/>
</dbReference>
<dbReference type="SUPFAM" id="SSF52096">
    <property type="entry name" value="ClpP/crotonase"/>
    <property type="match status" value="1"/>
</dbReference>
<dbReference type="PANTHER" id="PTHR42987">
    <property type="entry name" value="PEPTIDASE S49"/>
    <property type="match status" value="1"/>
</dbReference>
<gene>
    <name evidence="3" type="primary">sppA_1</name>
    <name evidence="3" type="ORF">SPMU_06110</name>
</gene>
<evidence type="ECO:0000313" key="3">
    <source>
        <dbReference type="EMBL" id="OWK32289.1"/>
    </source>
</evidence>
<evidence type="ECO:0000313" key="4">
    <source>
        <dbReference type="Proteomes" id="UP000197783"/>
    </source>
</evidence>
<keyword evidence="3" id="KW-0645">Protease</keyword>
<sequence>MNQHVLAAIRSQPWAILPGYLEALEAIATRVLDHPAVLAVKEDGHQERQISAVAQMGVRAPGTRGSMLRDGVGMLPISGPIFPRANIMTEMSGATSLDVAAADLRALQASPDVRSILAVIDSPGGAVAQVNDFARLVAASPKPVSVHITGMCCSAAYWIGSQAAGGMSMDPTGVVGSIGVLISTSYQVNPDAMGRRELDIASSNAPNKRPDLSTEEGQAQIRQMLDGIEEIFIGAVARGRGVTDAVVRREFGAGGTLTGKAAKAAGMVDRIEADGLDGAIRRLAKAAPAAPRRTAAANQLALAQARALA</sequence>
<dbReference type="InterPro" id="IPR033855">
    <property type="entry name" value="Protein_C"/>
</dbReference>
<comment type="similarity">
    <text evidence="1">Belongs to the peptidase S49 family.</text>
</comment>
<dbReference type="CDD" id="cd07022">
    <property type="entry name" value="S49_Sppa_36K_type"/>
    <property type="match status" value="1"/>
</dbReference>
<proteinExistence type="inferred from homology"/>
<keyword evidence="3" id="KW-0378">Hydrolase</keyword>
<protein>
    <submittedName>
        <fullName evidence="3">Protease 4</fullName>
        <ecNumber evidence="3">3.4.21.-</ecNumber>
    </submittedName>
</protein>
<dbReference type="GO" id="GO:0006508">
    <property type="term" value="P:proteolysis"/>
    <property type="evidence" value="ECO:0007669"/>
    <property type="project" value="UniProtKB-KW"/>
</dbReference>
<dbReference type="OrthoDB" id="266140at2"/>
<accession>A0A245ZRD6</accession>
<dbReference type="InterPro" id="IPR002142">
    <property type="entry name" value="Peptidase_S49"/>
</dbReference>
<dbReference type="InterPro" id="IPR029045">
    <property type="entry name" value="ClpP/crotonase-like_dom_sf"/>
</dbReference>
<dbReference type="EC" id="3.4.21.-" evidence="3"/>
<reference evidence="3 4" key="1">
    <citation type="submission" date="2017-03" db="EMBL/GenBank/DDBJ databases">
        <title>Genome sequence of Sphingomonas mucosissima DSM 17494.</title>
        <authorList>
            <person name="Poehlein A."/>
            <person name="Wuebbeler J.H."/>
            <person name="Steinbuechel A."/>
            <person name="Daniel R."/>
        </authorList>
    </citation>
    <scope>NUCLEOTIDE SEQUENCE [LARGE SCALE GENOMIC DNA]</scope>
    <source>
        <strain evidence="3 4">DSM 17494</strain>
    </source>
</reference>
<evidence type="ECO:0000256" key="1">
    <source>
        <dbReference type="ARBA" id="ARBA00008683"/>
    </source>
</evidence>
<dbReference type="Pfam" id="PF01343">
    <property type="entry name" value="Peptidase_S49"/>
    <property type="match status" value="1"/>
</dbReference>
<comment type="caution">
    <text evidence="3">The sequence shown here is derived from an EMBL/GenBank/DDBJ whole genome shotgun (WGS) entry which is preliminary data.</text>
</comment>
<keyword evidence="4" id="KW-1185">Reference proteome</keyword>
<feature type="domain" description="Peptidase S49" evidence="2">
    <location>
        <begin position="140"/>
        <end position="286"/>
    </location>
</feature>
<name>A0A245ZRD6_9SPHN</name>
<dbReference type="PANTHER" id="PTHR42987:SF4">
    <property type="entry name" value="PROTEASE SOHB-RELATED"/>
    <property type="match status" value="1"/>
</dbReference>
<dbReference type="Proteomes" id="UP000197783">
    <property type="component" value="Unassembled WGS sequence"/>
</dbReference>
<dbReference type="Gene3D" id="3.90.226.10">
    <property type="entry name" value="2-enoyl-CoA Hydratase, Chain A, domain 1"/>
    <property type="match status" value="1"/>
</dbReference>
<organism evidence="3 4">
    <name type="scientific">Sphingomonas mucosissima</name>
    <dbReference type="NCBI Taxonomy" id="370959"/>
    <lineage>
        <taxon>Bacteria</taxon>
        <taxon>Pseudomonadati</taxon>
        <taxon>Pseudomonadota</taxon>
        <taxon>Alphaproteobacteria</taxon>
        <taxon>Sphingomonadales</taxon>
        <taxon>Sphingomonadaceae</taxon>
        <taxon>Sphingomonas</taxon>
    </lineage>
</organism>
<evidence type="ECO:0000259" key="2">
    <source>
        <dbReference type="Pfam" id="PF01343"/>
    </source>
</evidence>
<dbReference type="RefSeq" id="WP_088331807.1">
    <property type="nucleotide sequence ID" value="NZ_NBBJ01000001.1"/>
</dbReference>
<dbReference type="EMBL" id="NBBJ01000001">
    <property type="protein sequence ID" value="OWK32289.1"/>
    <property type="molecule type" value="Genomic_DNA"/>
</dbReference>
<dbReference type="AlphaFoldDB" id="A0A245ZRD6"/>